<accession>A0A0A9FIR9</accession>
<reference evidence="1" key="2">
    <citation type="journal article" date="2015" name="Data Brief">
        <title>Shoot transcriptome of the giant reed, Arundo donax.</title>
        <authorList>
            <person name="Barrero R.A."/>
            <person name="Guerrero F.D."/>
            <person name="Moolhuijzen P."/>
            <person name="Goolsby J.A."/>
            <person name="Tidwell J."/>
            <person name="Bellgard S.E."/>
            <person name="Bellgard M.I."/>
        </authorList>
    </citation>
    <scope>NUCLEOTIDE SEQUENCE</scope>
    <source>
        <tissue evidence="1">Shoot tissue taken approximately 20 cm above the soil surface</tissue>
    </source>
</reference>
<proteinExistence type="predicted"/>
<sequence length="47" mass="5487">MVLIVFSWQALWLIASIKLAEYLFHLRFDQIQSLESLHGIASRTLNL</sequence>
<organism evidence="1">
    <name type="scientific">Arundo donax</name>
    <name type="common">Giant reed</name>
    <name type="synonym">Donax arundinaceus</name>
    <dbReference type="NCBI Taxonomy" id="35708"/>
    <lineage>
        <taxon>Eukaryota</taxon>
        <taxon>Viridiplantae</taxon>
        <taxon>Streptophyta</taxon>
        <taxon>Embryophyta</taxon>
        <taxon>Tracheophyta</taxon>
        <taxon>Spermatophyta</taxon>
        <taxon>Magnoliopsida</taxon>
        <taxon>Liliopsida</taxon>
        <taxon>Poales</taxon>
        <taxon>Poaceae</taxon>
        <taxon>PACMAD clade</taxon>
        <taxon>Arundinoideae</taxon>
        <taxon>Arundineae</taxon>
        <taxon>Arundo</taxon>
    </lineage>
</organism>
<dbReference type="EMBL" id="GBRH01189753">
    <property type="protein sequence ID" value="JAE08143.1"/>
    <property type="molecule type" value="Transcribed_RNA"/>
</dbReference>
<reference evidence="1" key="1">
    <citation type="submission" date="2014-09" db="EMBL/GenBank/DDBJ databases">
        <authorList>
            <person name="Magalhaes I.L.F."/>
            <person name="Oliveira U."/>
            <person name="Santos F.R."/>
            <person name="Vidigal T.H.D.A."/>
            <person name="Brescovit A.D."/>
            <person name="Santos A.J."/>
        </authorList>
    </citation>
    <scope>NUCLEOTIDE SEQUENCE</scope>
    <source>
        <tissue evidence="1">Shoot tissue taken approximately 20 cm above the soil surface</tissue>
    </source>
</reference>
<dbReference type="AlphaFoldDB" id="A0A0A9FIR9"/>
<protein>
    <submittedName>
        <fullName evidence="1">Uncharacterized protein</fullName>
    </submittedName>
</protein>
<name>A0A0A9FIR9_ARUDO</name>
<evidence type="ECO:0000313" key="1">
    <source>
        <dbReference type="EMBL" id="JAE08143.1"/>
    </source>
</evidence>